<keyword evidence="5" id="KW-0677">Repeat</keyword>
<feature type="region of interest" description="Disordered" evidence="8">
    <location>
        <begin position="149"/>
        <end position="176"/>
    </location>
</feature>
<dbReference type="GO" id="GO:0005856">
    <property type="term" value="C:cytoskeleton"/>
    <property type="evidence" value="ECO:0007669"/>
    <property type="project" value="UniProtKB-SubCell"/>
</dbReference>
<keyword evidence="4" id="KW-0963">Cytoplasm</keyword>
<dbReference type="SUPFAM" id="SSF50729">
    <property type="entry name" value="PH domain-like"/>
    <property type="match status" value="2"/>
</dbReference>
<sequence>MVTVSDGKSKPVPMRLHLSMEVLKLQREDLEQAANHNKPPLDAKERMVQITRQKVGGLGLSIKGGAEHKLPVLISRIYKGQAADQCGQLFVGDAIIKVNGVNAGDIVVLTVKHYRAAKPFLQKNEFVHPFDILILSTEKEEKLDNVANGTAEDGWISPNRQGGSPRCSHSRQSSNASSSSMQYKRWVDVITVPLMMAYVTRYIFGTDKLRRNAFEVRGLNGARTGVIHCDDSAILSQWLKYITDNITGLTHLQMKLYNRNFGVGERIEYMGWVNEAVSNSNQPWQSYRPRFLALKGPDLLLFETPPCNIGDWSRCALTFKVYQTMFRVMRESENVDERQHCFLAQSPGKPPRYLSVETRQELLRVEAAWHTAICSAVAYLKSKTFPVTFNSRSAGLTLEWTQGFTLSYEGIGEIMWRYKFSQLRGSSDDGKSRLKLHFQEPDSITIETKLMTERFIATLNVYLCFAYISTGIGVFPVAKLVVLYACVSYREGSRGRPYVFNVDHSVMRCNINLITLLPTNHQVDHFCVLLSLYGLDRALKSCWEMQEKNEEEKATETSQYPKGIFIVYI</sequence>
<dbReference type="STRING" id="64791.A0A151WJU1"/>
<feature type="transmembrane region" description="Helical" evidence="9">
    <location>
        <begin position="459"/>
        <end position="487"/>
    </location>
</feature>
<evidence type="ECO:0000256" key="4">
    <source>
        <dbReference type="ARBA" id="ARBA00022490"/>
    </source>
</evidence>
<dbReference type="InterPro" id="IPR036034">
    <property type="entry name" value="PDZ_sf"/>
</dbReference>
<dbReference type="SMART" id="SM00228">
    <property type="entry name" value="PDZ"/>
    <property type="match status" value="1"/>
</dbReference>
<dbReference type="PANTHER" id="PTHR10554">
    <property type="entry name" value="SYNTROPHIN"/>
    <property type="match status" value="1"/>
</dbReference>
<evidence type="ECO:0000256" key="9">
    <source>
        <dbReference type="SAM" id="Phobius"/>
    </source>
</evidence>
<dbReference type="EMBL" id="KQ983031">
    <property type="protein sequence ID" value="KYQ48139.1"/>
    <property type="molecule type" value="Genomic_DNA"/>
</dbReference>
<keyword evidence="7" id="KW-0206">Cytoskeleton</keyword>
<dbReference type="AlphaFoldDB" id="A0A151WJU1"/>
<dbReference type="Pfam" id="PF00595">
    <property type="entry name" value="PDZ"/>
    <property type="match status" value="1"/>
</dbReference>
<feature type="domain" description="PDZ" evidence="10">
    <location>
        <begin position="47"/>
        <end position="118"/>
    </location>
</feature>
<dbReference type="Gene3D" id="2.30.29.30">
    <property type="entry name" value="Pleckstrin-homology domain (PH domain)/Phosphotyrosine-binding domain (PTB)"/>
    <property type="match status" value="1"/>
</dbReference>
<dbReference type="InterPro" id="IPR001478">
    <property type="entry name" value="PDZ"/>
</dbReference>
<keyword evidence="12" id="KW-1185">Reference proteome</keyword>
<evidence type="ECO:0000256" key="1">
    <source>
        <dbReference type="ARBA" id="ARBA00004170"/>
    </source>
</evidence>
<evidence type="ECO:0000256" key="7">
    <source>
        <dbReference type="ARBA" id="ARBA00023212"/>
    </source>
</evidence>
<dbReference type="PANTHER" id="PTHR10554:SF1">
    <property type="entry name" value="FI16515P1"/>
    <property type="match status" value="1"/>
</dbReference>
<evidence type="ECO:0000256" key="2">
    <source>
        <dbReference type="ARBA" id="ARBA00004245"/>
    </source>
</evidence>
<dbReference type="InterPro" id="IPR041428">
    <property type="entry name" value="PHsplit_syntrophin"/>
</dbReference>
<dbReference type="SUPFAM" id="SSF50156">
    <property type="entry name" value="PDZ domain-like"/>
    <property type="match status" value="1"/>
</dbReference>
<dbReference type="Pfam" id="PF18012">
    <property type="entry name" value="PH_17"/>
    <property type="match status" value="1"/>
</dbReference>
<protein>
    <submittedName>
        <fullName evidence="11">Gamma-1-syntrophin</fullName>
    </submittedName>
</protein>
<dbReference type="Pfam" id="PF23012">
    <property type="entry name" value="Syntrophin_4th"/>
    <property type="match status" value="1"/>
</dbReference>
<keyword evidence="9" id="KW-0812">Transmembrane</keyword>
<gene>
    <name evidence="11" type="ORF">ALC60_12851</name>
</gene>
<dbReference type="Gene3D" id="2.30.42.10">
    <property type="match status" value="1"/>
</dbReference>
<dbReference type="InterPro" id="IPR011993">
    <property type="entry name" value="PH-like_dom_sf"/>
</dbReference>
<evidence type="ECO:0000256" key="5">
    <source>
        <dbReference type="ARBA" id="ARBA00022737"/>
    </source>
</evidence>
<comment type="similarity">
    <text evidence="3">Belongs to the syntrophin family.</text>
</comment>
<organism evidence="11 12">
    <name type="scientific">Mycetomoellerius zeteki</name>
    <dbReference type="NCBI Taxonomy" id="64791"/>
    <lineage>
        <taxon>Eukaryota</taxon>
        <taxon>Metazoa</taxon>
        <taxon>Ecdysozoa</taxon>
        <taxon>Arthropoda</taxon>
        <taxon>Hexapoda</taxon>
        <taxon>Insecta</taxon>
        <taxon>Pterygota</taxon>
        <taxon>Neoptera</taxon>
        <taxon>Endopterygota</taxon>
        <taxon>Hymenoptera</taxon>
        <taxon>Apocrita</taxon>
        <taxon>Aculeata</taxon>
        <taxon>Formicoidea</taxon>
        <taxon>Formicidae</taxon>
        <taxon>Myrmicinae</taxon>
        <taxon>Mycetomoellerius</taxon>
    </lineage>
</organism>
<dbReference type="GO" id="GO:0016010">
    <property type="term" value="C:dystrophin-associated glycoprotein complex"/>
    <property type="evidence" value="ECO:0007669"/>
    <property type="project" value="TreeGrafter"/>
</dbReference>
<dbReference type="PROSITE" id="PS50106">
    <property type="entry name" value="PDZ"/>
    <property type="match status" value="1"/>
</dbReference>
<accession>A0A151WJU1</accession>
<evidence type="ECO:0000256" key="3">
    <source>
        <dbReference type="ARBA" id="ARBA00010798"/>
    </source>
</evidence>
<name>A0A151WJU1_9HYME</name>
<dbReference type="InterPro" id="IPR015482">
    <property type="entry name" value="Syntrophin"/>
</dbReference>
<keyword evidence="6 9" id="KW-0472">Membrane</keyword>
<evidence type="ECO:0000313" key="12">
    <source>
        <dbReference type="Proteomes" id="UP000075809"/>
    </source>
</evidence>
<comment type="subcellular location">
    <subcellularLocation>
        <location evidence="2">Cytoplasm</location>
        <location evidence="2">Cytoskeleton</location>
    </subcellularLocation>
    <subcellularLocation>
        <location evidence="1">Membrane</location>
        <topology evidence="1">Peripheral membrane protein</topology>
    </subcellularLocation>
</comment>
<evidence type="ECO:0000256" key="6">
    <source>
        <dbReference type="ARBA" id="ARBA00023136"/>
    </source>
</evidence>
<keyword evidence="9" id="KW-1133">Transmembrane helix</keyword>
<evidence type="ECO:0000256" key="8">
    <source>
        <dbReference type="SAM" id="MobiDB-lite"/>
    </source>
</evidence>
<dbReference type="CDD" id="cd06801">
    <property type="entry name" value="PDZ_syntrophin-like"/>
    <property type="match status" value="1"/>
</dbReference>
<dbReference type="GO" id="GO:0005198">
    <property type="term" value="F:structural molecule activity"/>
    <property type="evidence" value="ECO:0007669"/>
    <property type="project" value="InterPro"/>
</dbReference>
<evidence type="ECO:0000313" key="11">
    <source>
        <dbReference type="EMBL" id="KYQ48139.1"/>
    </source>
</evidence>
<dbReference type="Proteomes" id="UP000075809">
    <property type="component" value="Unassembled WGS sequence"/>
</dbReference>
<reference evidence="11 12" key="1">
    <citation type="submission" date="2015-09" db="EMBL/GenBank/DDBJ databases">
        <title>Trachymyrmex zeteki WGS genome.</title>
        <authorList>
            <person name="Nygaard S."/>
            <person name="Hu H."/>
            <person name="Boomsma J."/>
            <person name="Zhang G."/>
        </authorList>
    </citation>
    <scope>NUCLEOTIDE SEQUENCE [LARGE SCALE GENOMIC DNA]</scope>
    <source>
        <strain evidence="11">Tzet28-1</strain>
        <tissue evidence="11">Whole body</tissue>
    </source>
</reference>
<proteinExistence type="inferred from homology"/>
<evidence type="ECO:0000259" key="10">
    <source>
        <dbReference type="PROSITE" id="PS50106"/>
    </source>
</evidence>
<dbReference type="InterPro" id="IPR055108">
    <property type="entry name" value="Syntrophin_4th"/>
</dbReference>